<evidence type="ECO:0000313" key="7">
    <source>
        <dbReference type="EMBL" id="MEJ8857513.1"/>
    </source>
</evidence>
<name>A0ABU8XEN7_9BURK</name>
<dbReference type="Proteomes" id="UP001367030">
    <property type="component" value="Unassembled WGS sequence"/>
</dbReference>
<keyword evidence="8" id="KW-1185">Reference proteome</keyword>
<feature type="domain" description="Sulfatase N-terminal" evidence="6">
    <location>
        <begin position="44"/>
        <end position="452"/>
    </location>
</feature>
<dbReference type="PANTHER" id="PTHR42693:SF33">
    <property type="entry name" value="ARYLSULFATASE"/>
    <property type="match status" value="1"/>
</dbReference>
<dbReference type="InterPro" id="IPR000917">
    <property type="entry name" value="Sulfatase_N"/>
</dbReference>
<dbReference type="EC" id="3.1.6.-" evidence="7"/>
<dbReference type="Pfam" id="PF00884">
    <property type="entry name" value="Sulfatase"/>
    <property type="match status" value="1"/>
</dbReference>
<sequence>MRNRERTAAVGALKFMLAAVFTAAQCAAMAAGPDASTGSTARRPNILLIVADDLGYSDLGSFGSEIATPNLDALAKDGMRMTSFYASPFCSPTRAMLMTGADNHQVGFGSMAELLTPQQRSRPGYEGFLTDRAVPFPALLKDAGYHTYMAGKWHLGVKEEHAPPNRGFEQSFAMMNGGASHFDQTGIITFDVNKTPMALYRENGKEVQIPKDFYSSEYFASKLTSYIDANKGDGRPFFGYLAFTAPHWPLQARDAYIHKYEGKYDVGYDVIRERRLERMKALGILPKDTQAYVGNPAWPRWTQLSAQEKQVESKRMAVYAAMVESLDAEVGHLVAHLKRIGEYDNTVIFFMSDNGADGNTVLDEGETRAWARAHRDNSLANTGRVGSFAEYGPGWAQVGSTPFNMYKAFMYEGGISVPAIARVPHGLRHDTISRAPAHVTDIAPTLLEVAGVKPPGTHYQGREVLAMQGRSMLGLLSGQRNKVHDEFRQGWELNGRRAMRVGDWKIVQANKPWGSGEWELYDLARDRPELHNLAASHPAKLKELLTQYERYARDNGVVEFEGLSTRAGYSNSLNYYKDIDDIQ</sequence>
<protein>
    <submittedName>
        <fullName evidence="7">Arylsulfatase</fullName>
        <ecNumber evidence="7">3.1.6.-</ecNumber>
    </submittedName>
</protein>
<dbReference type="RefSeq" id="WP_340337581.1">
    <property type="nucleotide sequence ID" value="NZ_JBBKZS010000011.1"/>
</dbReference>
<dbReference type="CDD" id="cd16025">
    <property type="entry name" value="PAS_like"/>
    <property type="match status" value="1"/>
</dbReference>
<reference evidence="7 8" key="1">
    <citation type="submission" date="2024-03" db="EMBL/GenBank/DDBJ databases">
        <title>Novel species of the genus Variovorax.</title>
        <authorList>
            <person name="Liu Q."/>
            <person name="Xin Y.-H."/>
        </authorList>
    </citation>
    <scope>NUCLEOTIDE SEQUENCE [LARGE SCALE GENOMIC DNA]</scope>
    <source>
        <strain evidence="7 8">KACC 18901</strain>
    </source>
</reference>
<dbReference type="InterPro" id="IPR050738">
    <property type="entry name" value="Sulfatase"/>
</dbReference>
<evidence type="ECO:0000256" key="3">
    <source>
        <dbReference type="ARBA" id="ARBA00022801"/>
    </source>
</evidence>
<dbReference type="InterPro" id="IPR024607">
    <property type="entry name" value="Sulfatase_CS"/>
</dbReference>
<evidence type="ECO:0000256" key="5">
    <source>
        <dbReference type="SAM" id="SignalP"/>
    </source>
</evidence>
<gene>
    <name evidence="7" type="ORF">WKW79_23280</name>
</gene>
<accession>A0ABU8XEN7</accession>
<evidence type="ECO:0000256" key="2">
    <source>
        <dbReference type="ARBA" id="ARBA00022723"/>
    </source>
</evidence>
<evidence type="ECO:0000256" key="4">
    <source>
        <dbReference type="ARBA" id="ARBA00022837"/>
    </source>
</evidence>
<dbReference type="GO" id="GO:0016787">
    <property type="term" value="F:hydrolase activity"/>
    <property type="evidence" value="ECO:0007669"/>
    <property type="project" value="UniProtKB-KW"/>
</dbReference>
<keyword evidence="3 7" id="KW-0378">Hydrolase</keyword>
<dbReference type="Gene3D" id="3.30.1120.10">
    <property type="match status" value="1"/>
</dbReference>
<dbReference type="SUPFAM" id="SSF53649">
    <property type="entry name" value="Alkaline phosphatase-like"/>
    <property type="match status" value="1"/>
</dbReference>
<dbReference type="InterPro" id="IPR017850">
    <property type="entry name" value="Alkaline_phosphatase_core_sf"/>
</dbReference>
<evidence type="ECO:0000313" key="8">
    <source>
        <dbReference type="Proteomes" id="UP001367030"/>
    </source>
</evidence>
<keyword evidence="5" id="KW-0732">Signal</keyword>
<dbReference type="EMBL" id="JBBKZS010000011">
    <property type="protein sequence ID" value="MEJ8857513.1"/>
    <property type="molecule type" value="Genomic_DNA"/>
</dbReference>
<keyword evidence="4" id="KW-0106">Calcium</keyword>
<dbReference type="Gene3D" id="3.40.720.10">
    <property type="entry name" value="Alkaline Phosphatase, subunit A"/>
    <property type="match status" value="1"/>
</dbReference>
<keyword evidence="2" id="KW-0479">Metal-binding</keyword>
<comment type="caution">
    <text evidence="7">The sequence shown here is derived from an EMBL/GenBank/DDBJ whole genome shotgun (WGS) entry which is preliminary data.</text>
</comment>
<feature type="signal peptide" evidence="5">
    <location>
        <begin position="1"/>
        <end position="30"/>
    </location>
</feature>
<evidence type="ECO:0000259" key="6">
    <source>
        <dbReference type="Pfam" id="PF00884"/>
    </source>
</evidence>
<evidence type="ECO:0000256" key="1">
    <source>
        <dbReference type="ARBA" id="ARBA00008779"/>
    </source>
</evidence>
<dbReference type="PANTHER" id="PTHR42693">
    <property type="entry name" value="ARYLSULFATASE FAMILY MEMBER"/>
    <property type="match status" value="1"/>
</dbReference>
<dbReference type="PROSITE" id="PS00149">
    <property type="entry name" value="SULFATASE_2"/>
    <property type="match status" value="1"/>
</dbReference>
<feature type="chain" id="PRO_5047063803" evidence="5">
    <location>
        <begin position="31"/>
        <end position="583"/>
    </location>
</feature>
<comment type="similarity">
    <text evidence="1">Belongs to the sulfatase family.</text>
</comment>
<organism evidence="7 8">
    <name type="scientific">Variovorax robiniae</name>
    <dbReference type="NCBI Taxonomy" id="1836199"/>
    <lineage>
        <taxon>Bacteria</taxon>
        <taxon>Pseudomonadati</taxon>
        <taxon>Pseudomonadota</taxon>
        <taxon>Betaproteobacteria</taxon>
        <taxon>Burkholderiales</taxon>
        <taxon>Comamonadaceae</taxon>
        <taxon>Variovorax</taxon>
    </lineage>
</organism>
<proteinExistence type="inferred from homology"/>